<feature type="non-terminal residue" evidence="1">
    <location>
        <position position="91"/>
    </location>
</feature>
<gene>
    <name evidence="1" type="ORF">PMAYCL1PPCAC_13963</name>
</gene>
<keyword evidence="2" id="KW-1185">Reference proteome</keyword>
<evidence type="ECO:0000313" key="1">
    <source>
        <dbReference type="EMBL" id="GMR43768.1"/>
    </source>
</evidence>
<name>A0AAN4ZS31_9BILA</name>
<evidence type="ECO:0000313" key="2">
    <source>
        <dbReference type="Proteomes" id="UP001328107"/>
    </source>
</evidence>
<proteinExistence type="predicted"/>
<sequence>KFGPLAMEDSTLKTRRRKNDVVIVLDDDEPSTQPPAKNAKIDDVIRVMETESVQPSEVVELRHQQREMKNHSLDIGHELSNTRQKLINTQM</sequence>
<feature type="non-terminal residue" evidence="1">
    <location>
        <position position="1"/>
    </location>
</feature>
<dbReference type="EMBL" id="BTRK01000003">
    <property type="protein sequence ID" value="GMR43768.1"/>
    <property type="molecule type" value="Genomic_DNA"/>
</dbReference>
<organism evidence="1 2">
    <name type="scientific">Pristionchus mayeri</name>
    <dbReference type="NCBI Taxonomy" id="1317129"/>
    <lineage>
        <taxon>Eukaryota</taxon>
        <taxon>Metazoa</taxon>
        <taxon>Ecdysozoa</taxon>
        <taxon>Nematoda</taxon>
        <taxon>Chromadorea</taxon>
        <taxon>Rhabditida</taxon>
        <taxon>Rhabditina</taxon>
        <taxon>Diplogasteromorpha</taxon>
        <taxon>Diplogasteroidea</taxon>
        <taxon>Neodiplogasteridae</taxon>
        <taxon>Pristionchus</taxon>
    </lineage>
</organism>
<dbReference type="AlphaFoldDB" id="A0AAN4ZS31"/>
<comment type="caution">
    <text evidence="1">The sequence shown here is derived from an EMBL/GenBank/DDBJ whole genome shotgun (WGS) entry which is preliminary data.</text>
</comment>
<dbReference type="Proteomes" id="UP001328107">
    <property type="component" value="Unassembled WGS sequence"/>
</dbReference>
<accession>A0AAN4ZS31</accession>
<reference evidence="2" key="1">
    <citation type="submission" date="2022-10" db="EMBL/GenBank/DDBJ databases">
        <title>Genome assembly of Pristionchus species.</title>
        <authorList>
            <person name="Yoshida K."/>
            <person name="Sommer R.J."/>
        </authorList>
    </citation>
    <scope>NUCLEOTIDE SEQUENCE [LARGE SCALE GENOMIC DNA]</scope>
    <source>
        <strain evidence="2">RS5460</strain>
    </source>
</reference>
<protein>
    <submittedName>
        <fullName evidence="1">Uncharacterized protein</fullName>
    </submittedName>
</protein>